<dbReference type="Gene3D" id="3.40.250.10">
    <property type="entry name" value="Rhodanese-like domain"/>
    <property type="match status" value="1"/>
</dbReference>
<evidence type="ECO:0000313" key="3">
    <source>
        <dbReference type="EMBL" id="MFC4723331.1"/>
    </source>
</evidence>
<dbReference type="Proteomes" id="UP001595953">
    <property type="component" value="Unassembled WGS sequence"/>
</dbReference>
<accession>A0ABV9N4T1</accession>
<dbReference type="EMBL" id="JBHSGP010000014">
    <property type="protein sequence ID" value="MFC4723331.1"/>
    <property type="molecule type" value="Genomic_DNA"/>
</dbReference>
<feature type="signal peptide" evidence="1">
    <location>
        <begin position="1"/>
        <end position="18"/>
    </location>
</feature>
<evidence type="ECO:0000259" key="2">
    <source>
        <dbReference type="PROSITE" id="PS50206"/>
    </source>
</evidence>
<evidence type="ECO:0000256" key="1">
    <source>
        <dbReference type="SAM" id="SignalP"/>
    </source>
</evidence>
<dbReference type="PANTHER" id="PTHR43031:SF1">
    <property type="entry name" value="PYRIDINE NUCLEOTIDE-DISULPHIDE OXIDOREDUCTASE"/>
    <property type="match status" value="1"/>
</dbReference>
<keyword evidence="1" id="KW-0732">Signal</keyword>
<dbReference type="Pfam" id="PF00581">
    <property type="entry name" value="Rhodanese"/>
    <property type="match status" value="1"/>
</dbReference>
<dbReference type="PANTHER" id="PTHR43031">
    <property type="entry name" value="FAD-DEPENDENT OXIDOREDUCTASE"/>
    <property type="match status" value="1"/>
</dbReference>
<dbReference type="SUPFAM" id="SSF52821">
    <property type="entry name" value="Rhodanese/Cell cycle control phosphatase"/>
    <property type="match status" value="1"/>
</dbReference>
<dbReference type="NCBIfam" id="NF045521">
    <property type="entry name" value="rhoda_near_glyco"/>
    <property type="match status" value="1"/>
</dbReference>
<dbReference type="PROSITE" id="PS50206">
    <property type="entry name" value="RHODANESE_3"/>
    <property type="match status" value="1"/>
</dbReference>
<reference evidence="4" key="1">
    <citation type="journal article" date="2019" name="Int. J. Syst. Evol. Microbiol.">
        <title>The Global Catalogue of Microorganisms (GCM) 10K type strain sequencing project: providing services to taxonomists for standard genome sequencing and annotation.</title>
        <authorList>
            <consortium name="The Broad Institute Genomics Platform"/>
            <consortium name="The Broad Institute Genome Sequencing Center for Infectious Disease"/>
            <person name="Wu L."/>
            <person name="Ma J."/>
        </authorList>
    </citation>
    <scope>NUCLEOTIDE SEQUENCE [LARGE SCALE GENOMIC DNA]</scope>
    <source>
        <strain evidence="4">CCUG 63682</strain>
    </source>
</reference>
<dbReference type="InterPro" id="IPR001763">
    <property type="entry name" value="Rhodanese-like_dom"/>
</dbReference>
<gene>
    <name evidence="3" type="ORF">ACFO5O_13425</name>
</gene>
<dbReference type="InterPro" id="IPR036873">
    <property type="entry name" value="Rhodanese-like_dom_sf"/>
</dbReference>
<comment type="caution">
    <text evidence="3">The sequence shown here is derived from an EMBL/GenBank/DDBJ whole genome shotgun (WGS) entry which is preliminary data.</text>
</comment>
<organism evidence="3 4">
    <name type="scientific">Geojedonia litorea</name>
    <dbReference type="NCBI Taxonomy" id="1268269"/>
    <lineage>
        <taxon>Bacteria</taxon>
        <taxon>Pseudomonadati</taxon>
        <taxon>Bacteroidota</taxon>
        <taxon>Flavobacteriia</taxon>
        <taxon>Flavobacteriales</taxon>
        <taxon>Flavobacteriaceae</taxon>
        <taxon>Geojedonia</taxon>
    </lineage>
</organism>
<dbReference type="RefSeq" id="WP_387964626.1">
    <property type="nucleotide sequence ID" value="NZ_JBHSGP010000014.1"/>
</dbReference>
<keyword evidence="4" id="KW-1185">Reference proteome</keyword>
<proteinExistence type="predicted"/>
<feature type="domain" description="Rhodanese" evidence="2">
    <location>
        <begin position="45"/>
        <end position="136"/>
    </location>
</feature>
<dbReference type="InterPro" id="IPR050229">
    <property type="entry name" value="GlpE_sulfurtransferase"/>
</dbReference>
<evidence type="ECO:0000313" key="4">
    <source>
        <dbReference type="Proteomes" id="UP001595953"/>
    </source>
</evidence>
<dbReference type="SMART" id="SM00450">
    <property type="entry name" value="RHOD"/>
    <property type="match status" value="1"/>
</dbReference>
<sequence>MKFLYISLFVLISSSLFAQKSIDDLLRQTNHKGIPYISAQELAMPKTKVVILDTREADEFAVSHLKNAILVGYNNFSVDSITNYVANKQFPIVVYCSLGIRSETIAAQLKKAGYTKVYNLYGGIFEWKNNNFKVFDSENNETDNIHVYSKYWGQWLTNGNKILNGSAK</sequence>
<name>A0ABV9N4T1_9FLAO</name>
<feature type="chain" id="PRO_5047539707" evidence="1">
    <location>
        <begin position="19"/>
        <end position="168"/>
    </location>
</feature>
<dbReference type="CDD" id="cd00158">
    <property type="entry name" value="RHOD"/>
    <property type="match status" value="1"/>
</dbReference>
<protein>
    <submittedName>
        <fullName evidence="3">Rhodanese-like domain-containing protein</fullName>
    </submittedName>
</protein>